<gene>
    <name evidence="6" type="ORF">C7R54_20855</name>
</gene>
<evidence type="ECO:0000256" key="2">
    <source>
        <dbReference type="ARBA" id="ARBA00023015"/>
    </source>
</evidence>
<dbReference type="PANTHER" id="PTHR30419">
    <property type="entry name" value="HTH-TYPE TRANSCRIPTIONAL REGULATOR YBHD"/>
    <property type="match status" value="1"/>
</dbReference>
<keyword evidence="7" id="KW-1185">Reference proteome</keyword>
<reference evidence="6 7" key="1">
    <citation type="journal article" date="2017" name="Int. J. Syst. Evol. Microbiol.">
        <title>Achromobacter aloeverae sp. nov., isolated from the root of Aloe vera (L.) Burm.f.</title>
        <authorList>
            <person name="Kuncharoen N."/>
            <person name="Muramatsu Y."/>
            <person name="Shibata C."/>
            <person name="Kamakura Y."/>
            <person name="Nakagawa Y."/>
            <person name="Tanasupawat S."/>
        </authorList>
    </citation>
    <scope>NUCLEOTIDE SEQUENCE [LARGE SCALE GENOMIC DNA]</scope>
    <source>
        <strain evidence="6 7">AVA-1</strain>
    </source>
</reference>
<evidence type="ECO:0000259" key="5">
    <source>
        <dbReference type="PROSITE" id="PS50931"/>
    </source>
</evidence>
<dbReference type="InterPro" id="IPR036390">
    <property type="entry name" value="WH_DNA-bd_sf"/>
</dbReference>
<dbReference type="OrthoDB" id="646694at2"/>
<dbReference type="EMBL" id="PYAL01000006">
    <property type="protein sequence ID" value="RXN86182.1"/>
    <property type="molecule type" value="Genomic_DNA"/>
</dbReference>
<keyword evidence="2" id="KW-0805">Transcription regulation</keyword>
<protein>
    <submittedName>
        <fullName evidence="6">LysR family transcriptional regulator</fullName>
    </submittedName>
</protein>
<evidence type="ECO:0000313" key="7">
    <source>
        <dbReference type="Proteomes" id="UP000290849"/>
    </source>
</evidence>
<dbReference type="SUPFAM" id="SSF53850">
    <property type="entry name" value="Periplasmic binding protein-like II"/>
    <property type="match status" value="1"/>
</dbReference>
<name>A0A4Q1HGF9_9BURK</name>
<dbReference type="InterPro" id="IPR050950">
    <property type="entry name" value="HTH-type_LysR_regulators"/>
</dbReference>
<dbReference type="InterPro" id="IPR000847">
    <property type="entry name" value="LysR_HTH_N"/>
</dbReference>
<dbReference type="CDD" id="cd08440">
    <property type="entry name" value="PBP2_LTTR_like_4"/>
    <property type="match status" value="1"/>
</dbReference>
<dbReference type="FunFam" id="1.10.10.10:FF:000001">
    <property type="entry name" value="LysR family transcriptional regulator"/>
    <property type="match status" value="1"/>
</dbReference>
<accession>A0A4Q1HGF9</accession>
<dbReference type="GO" id="GO:0005829">
    <property type="term" value="C:cytosol"/>
    <property type="evidence" value="ECO:0007669"/>
    <property type="project" value="TreeGrafter"/>
</dbReference>
<keyword evidence="4" id="KW-0804">Transcription</keyword>
<dbReference type="PROSITE" id="PS50931">
    <property type="entry name" value="HTH_LYSR"/>
    <property type="match status" value="1"/>
</dbReference>
<organism evidence="6 7">
    <name type="scientific">Achromobacter aloeverae</name>
    <dbReference type="NCBI Taxonomy" id="1750518"/>
    <lineage>
        <taxon>Bacteria</taxon>
        <taxon>Pseudomonadati</taxon>
        <taxon>Pseudomonadota</taxon>
        <taxon>Betaproteobacteria</taxon>
        <taxon>Burkholderiales</taxon>
        <taxon>Alcaligenaceae</taxon>
        <taxon>Achromobacter</taxon>
    </lineage>
</organism>
<sequence length="297" mass="31990">MNISGRLLDAFIALAETGKFAVAAQRCNVSASAFSQSIARLEELVGARLFDRDTRNVSLTSEGQIFLVGARRMQTELQASLSAIRNQALLNEGQVAIAAPPSLCSDWLPRLLAAFRRDHPGIVLRVHDAISEQSLDLIAAGDVDFALNAVPGSDLEFESALLFNEPFHLLCHRDDPVARRRSIALKDLAGRVAVQTTRFGSVWHYTRPLLAAAGIRDSGLEVAQFGSLAGLVAAGFGISIVPRFALALCSRPELAAVPISDPGAYRPIYRIRQRGRSLSAAAEAMWKRIGAAPLPGR</sequence>
<dbReference type="GO" id="GO:0003700">
    <property type="term" value="F:DNA-binding transcription factor activity"/>
    <property type="evidence" value="ECO:0007669"/>
    <property type="project" value="InterPro"/>
</dbReference>
<dbReference type="Proteomes" id="UP000290849">
    <property type="component" value="Unassembled WGS sequence"/>
</dbReference>
<dbReference type="InterPro" id="IPR005119">
    <property type="entry name" value="LysR_subst-bd"/>
</dbReference>
<dbReference type="SUPFAM" id="SSF46785">
    <property type="entry name" value="Winged helix' DNA-binding domain"/>
    <property type="match status" value="1"/>
</dbReference>
<evidence type="ECO:0000256" key="4">
    <source>
        <dbReference type="ARBA" id="ARBA00023163"/>
    </source>
</evidence>
<dbReference type="InterPro" id="IPR036388">
    <property type="entry name" value="WH-like_DNA-bd_sf"/>
</dbReference>
<evidence type="ECO:0000256" key="3">
    <source>
        <dbReference type="ARBA" id="ARBA00023125"/>
    </source>
</evidence>
<dbReference type="PANTHER" id="PTHR30419:SF8">
    <property type="entry name" value="NITROGEN ASSIMILATION TRANSCRIPTIONAL ACTIVATOR-RELATED"/>
    <property type="match status" value="1"/>
</dbReference>
<keyword evidence="3" id="KW-0238">DNA-binding</keyword>
<evidence type="ECO:0000256" key="1">
    <source>
        <dbReference type="ARBA" id="ARBA00009437"/>
    </source>
</evidence>
<dbReference type="Gene3D" id="1.10.10.10">
    <property type="entry name" value="Winged helix-like DNA-binding domain superfamily/Winged helix DNA-binding domain"/>
    <property type="match status" value="1"/>
</dbReference>
<dbReference type="Pfam" id="PF03466">
    <property type="entry name" value="LysR_substrate"/>
    <property type="match status" value="1"/>
</dbReference>
<comment type="caution">
    <text evidence="6">The sequence shown here is derived from an EMBL/GenBank/DDBJ whole genome shotgun (WGS) entry which is preliminary data.</text>
</comment>
<dbReference type="AlphaFoldDB" id="A0A4Q1HGF9"/>
<comment type="similarity">
    <text evidence="1">Belongs to the LysR transcriptional regulatory family.</text>
</comment>
<proteinExistence type="inferred from homology"/>
<feature type="domain" description="HTH lysR-type" evidence="5">
    <location>
        <begin position="1"/>
        <end position="60"/>
    </location>
</feature>
<dbReference type="Gene3D" id="3.40.190.290">
    <property type="match status" value="1"/>
</dbReference>
<dbReference type="RefSeq" id="WP_129152349.1">
    <property type="nucleotide sequence ID" value="NZ_JBHSDO010000017.1"/>
</dbReference>
<dbReference type="Pfam" id="PF00126">
    <property type="entry name" value="HTH_1"/>
    <property type="match status" value="1"/>
</dbReference>
<evidence type="ECO:0000313" key="6">
    <source>
        <dbReference type="EMBL" id="RXN86182.1"/>
    </source>
</evidence>
<dbReference type="GO" id="GO:0003677">
    <property type="term" value="F:DNA binding"/>
    <property type="evidence" value="ECO:0007669"/>
    <property type="project" value="UniProtKB-KW"/>
</dbReference>